<dbReference type="GO" id="GO:0006418">
    <property type="term" value="P:tRNA aminoacylation for protein translation"/>
    <property type="evidence" value="ECO:0007669"/>
    <property type="project" value="InterPro"/>
</dbReference>
<dbReference type="GO" id="GO:0004812">
    <property type="term" value="F:aminoacyl-tRNA ligase activity"/>
    <property type="evidence" value="ECO:0007669"/>
    <property type="project" value="InterPro"/>
</dbReference>
<dbReference type="GO" id="GO:0005737">
    <property type="term" value="C:cytoplasm"/>
    <property type="evidence" value="ECO:0007669"/>
    <property type="project" value="InterPro"/>
</dbReference>
<proteinExistence type="predicted"/>
<gene>
    <name evidence="2" type="ORF">Pmani_000340</name>
</gene>
<dbReference type="Pfam" id="PF04558">
    <property type="entry name" value="tRNA_synt_1c_R1"/>
    <property type="match status" value="1"/>
</dbReference>
<organism evidence="2 3">
    <name type="scientific">Petrolisthes manimaculis</name>
    <dbReference type="NCBI Taxonomy" id="1843537"/>
    <lineage>
        <taxon>Eukaryota</taxon>
        <taxon>Metazoa</taxon>
        <taxon>Ecdysozoa</taxon>
        <taxon>Arthropoda</taxon>
        <taxon>Crustacea</taxon>
        <taxon>Multicrustacea</taxon>
        <taxon>Malacostraca</taxon>
        <taxon>Eumalacostraca</taxon>
        <taxon>Eucarida</taxon>
        <taxon>Decapoda</taxon>
        <taxon>Pleocyemata</taxon>
        <taxon>Anomura</taxon>
        <taxon>Galatheoidea</taxon>
        <taxon>Porcellanidae</taxon>
        <taxon>Petrolisthes</taxon>
    </lineage>
</organism>
<feature type="domain" description="Glutaminyl-tRNA synthetase class Ib non-specific RNA-binding" evidence="1">
    <location>
        <begin position="95"/>
        <end position="152"/>
    </location>
</feature>
<dbReference type="Proteomes" id="UP001292094">
    <property type="component" value="Unassembled WGS sequence"/>
</dbReference>
<dbReference type="InterPro" id="IPR007639">
    <property type="entry name" value="Gln-tRNA-synth_Ib_RNA-bd_N"/>
</dbReference>
<reference evidence="2" key="1">
    <citation type="submission" date="2023-11" db="EMBL/GenBank/DDBJ databases">
        <title>Genome assemblies of two species of porcelain crab, Petrolisthes cinctipes and Petrolisthes manimaculis (Anomura: Porcellanidae).</title>
        <authorList>
            <person name="Angst P."/>
        </authorList>
    </citation>
    <scope>NUCLEOTIDE SEQUENCE</scope>
    <source>
        <strain evidence="2">PB745_02</strain>
        <tissue evidence="2">Gill</tissue>
    </source>
</reference>
<dbReference type="Gene3D" id="1.10.8.1290">
    <property type="entry name" value="Glutaminyl-tRNA synthetase, non-specific RNA binding region part 1, domain 1"/>
    <property type="match status" value="1"/>
</dbReference>
<protein>
    <recommendedName>
        <fullName evidence="1">Glutaminyl-tRNA synthetase class Ib non-specific RNA-binding domain-containing protein</fullName>
    </recommendedName>
</protein>
<evidence type="ECO:0000313" key="3">
    <source>
        <dbReference type="Proteomes" id="UP001292094"/>
    </source>
</evidence>
<name>A0AAE1QMV6_9EUCA</name>
<dbReference type="EMBL" id="JAWZYT010000023">
    <property type="protein sequence ID" value="KAK4329306.1"/>
    <property type="molecule type" value="Genomic_DNA"/>
</dbReference>
<dbReference type="InterPro" id="IPR042558">
    <property type="entry name" value="Gln-tRNA-synth_Ib_RNA-bd_N_1"/>
</dbReference>
<keyword evidence="3" id="KW-1185">Reference proteome</keyword>
<comment type="caution">
    <text evidence="2">The sequence shown here is derived from an EMBL/GenBank/DDBJ whole genome shotgun (WGS) entry which is preliminary data.</text>
</comment>
<dbReference type="AlphaFoldDB" id="A0AAE1QMV6"/>
<accession>A0AAE1QMV6</accession>
<evidence type="ECO:0000313" key="2">
    <source>
        <dbReference type="EMBL" id="KAK4329306.1"/>
    </source>
</evidence>
<evidence type="ECO:0000259" key="1">
    <source>
        <dbReference type="Pfam" id="PF04558"/>
    </source>
</evidence>
<dbReference type="GO" id="GO:0005524">
    <property type="term" value="F:ATP binding"/>
    <property type="evidence" value="ECO:0007669"/>
    <property type="project" value="InterPro"/>
</dbReference>
<sequence length="169" mass="18547">MSGADCKTEMLSDFVVGKEDLIPVQREDDDSHAEEEEVQKEISEGYVITENTNSILKKHPVPGLGNAQDVLPACAVTRVQEENGEDKEDIEGKGAQINQEAKLTAAIKLVEDHGLKDFNTAEVEKACGVGVEVSQCKVEEAVAQVIRKHIEKQFDPPIYFGVISKKINI</sequence>